<dbReference type="EMBL" id="RDSM01000001">
    <property type="protein sequence ID" value="RXH58168.1"/>
    <property type="molecule type" value="Genomic_DNA"/>
</dbReference>
<sequence length="39" mass="4221">MAENERIGGSSLNELLYLLASVGTKDVESRASHEFAPDI</sequence>
<gene>
    <name evidence="1" type="ORF">GRAN_1478</name>
</gene>
<evidence type="ECO:0000313" key="1">
    <source>
        <dbReference type="EMBL" id="RXH58168.1"/>
    </source>
</evidence>
<proteinExistence type="predicted"/>
<organism evidence="1 2">
    <name type="scientific">Granulicella sibirica</name>
    <dbReference type="NCBI Taxonomy" id="2479048"/>
    <lineage>
        <taxon>Bacteria</taxon>
        <taxon>Pseudomonadati</taxon>
        <taxon>Acidobacteriota</taxon>
        <taxon>Terriglobia</taxon>
        <taxon>Terriglobales</taxon>
        <taxon>Acidobacteriaceae</taxon>
        <taxon>Granulicella</taxon>
    </lineage>
</organism>
<accession>A0A4Q0T7R8</accession>
<reference evidence="1 2" key="1">
    <citation type="submission" date="2018-11" db="EMBL/GenBank/DDBJ databases">
        <authorList>
            <person name="Mardanov A.V."/>
            <person name="Ravin N.V."/>
            <person name="Dedysh S.N."/>
        </authorList>
    </citation>
    <scope>NUCLEOTIDE SEQUENCE [LARGE SCALE GENOMIC DNA]</scope>
    <source>
        <strain evidence="1 2">AF10</strain>
    </source>
</reference>
<dbReference type="AlphaFoldDB" id="A0A4Q0T7R8"/>
<comment type="caution">
    <text evidence="1">The sequence shown here is derived from an EMBL/GenBank/DDBJ whole genome shotgun (WGS) entry which is preliminary data.</text>
</comment>
<keyword evidence="2" id="KW-1185">Reference proteome</keyword>
<protein>
    <submittedName>
        <fullName evidence="1">Uncharacterized protein</fullName>
    </submittedName>
</protein>
<name>A0A4Q0T7R8_9BACT</name>
<evidence type="ECO:0000313" key="2">
    <source>
        <dbReference type="Proteomes" id="UP000289437"/>
    </source>
</evidence>
<dbReference type="Proteomes" id="UP000289437">
    <property type="component" value="Unassembled WGS sequence"/>
</dbReference>
<reference evidence="2" key="2">
    <citation type="submission" date="2019-02" db="EMBL/GenBank/DDBJ databases">
        <title>Granulicella sibirica sp. nov., a psychrotolerant acidobacterium isolated from an organic soil layer in forested tundra, West Siberia.</title>
        <authorList>
            <person name="Oshkin I.Y."/>
            <person name="Kulichevskaya I.S."/>
            <person name="Rijpstra W.I.C."/>
            <person name="Sinninghe Damste J.S."/>
            <person name="Rakitin A.L."/>
            <person name="Ravin N.V."/>
            <person name="Dedysh S.N."/>
        </authorList>
    </citation>
    <scope>NUCLEOTIDE SEQUENCE [LARGE SCALE GENOMIC DNA]</scope>
    <source>
        <strain evidence="2">AF10</strain>
    </source>
</reference>